<reference evidence="1 2" key="1">
    <citation type="journal article" date="2023" name="Genome Announc.">
        <title>Pan-Genome Analyses of the Genus Cohnella and Proposal of the Novel Species Cohnella silvisoli sp. nov., Isolated from Forest Soil.</title>
        <authorList>
            <person name="Wang C."/>
            <person name="Mao L."/>
            <person name="Bao G."/>
            <person name="Zhu H."/>
        </authorList>
    </citation>
    <scope>NUCLEOTIDE SEQUENCE [LARGE SCALE GENOMIC DNA]</scope>
    <source>
        <strain evidence="1 2">NL03-T5-1</strain>
    </source>
</reference>
<proteinExistence type="predicted"/>
<dbReference type="EMBL" id="JASKHM010000007">
    <property type="protein sequence ID" value="MEQ4483420.1"/>
    <property type="molecule type" value="Genomic_DNA"/>
</dbReference>
<name>A0ABV1KTJ0_9BACL</name>
<evidence type="ECO:0000313" key="2">
    <source>
        <dbReference type="Proteomes" id="UP001493487"/>
    </source>
</evidence>
<organism evidence="1 2">
    <name type="scientific">Cohnella silvisoli</name>
    <dbReference type="NCBI Taxonomy" id="2873699"/>
    <lineage>
        <taxon>Bacteria</taxon>
        <taxon>Bacillati</taxon>
        <taxon>Bacillota</taxon>
        <taxon>Bacilli</taxon>
        <taxon>Bacillales</taxon>
        <taxon>Paenibacillaceae</taxon>
        <taxon>Cohnella</taxon>
    </lineage>
</organism>
<evidence type="ECO:0000313" key="1">
    <source>
        <dbReference type="EMBL" id="MEQ4483420.1"/>
    </source>
</evidence>
<sequence>MSNQLDRIETLLTDLIGKIASVEADTTDIKNELSEFKHDTTREFKHEVTEADSAAVAN</sequence>
<dbReference type="Proteomes" id="UP001493487">
    <property type="component" value="Unassembled WGS sequence"/>
</dbReference>
<dbReference type="RefSeq" id="WP_232185846.1">
    <property type="nucleotide sequence ID" value="NZ_JAIOAP010000006.1"/>
</dbReference>
<keyword evidence="2" id="KW-1185">Reference proteome</keyword>
<gene>
    <name evidence="1" type="ORF">QJS35_13565</name>
</gene>
<accession>A0ABV1KTJ0</accession>
<protein>
    <submittedName>
        <fullName evidence="1">Uncharacterized protein</fullName>
    </submittedName>
</protein>
<comment type="caution">
    <text evidence="1">The sequence shown here is derived from an EMBL/GenBank/DDBJ whole genome shotgun (WGS) entry which is preliminary data.</text>
</comment>